<dbReference type="AlphaFoldDB" id="A0A2H3CSP9"/>
<evidence type="ECO:0000313" key="2">
    <source>
        <dbReference type="Proteomes" id="UP000217790"/>
    </source>
</evidence>
<evidence type="ECO:0000313" key="1">
    <source>
        <dbReference type="EMBL" id="PBK82222.1"/>
    </source>
</evidence>
<protein>
    <submittedName>
        <fullName evidence="1">Uncharacterized protein</fullName>
    </submittedName>
</protein>
<proteinExistence type="predicted"/>
<keyword evidence="2" id="KW-1185">Reference proteome</keyword>
<reference evidence="2" key="1">
    <citation type="journal article" date="2017" name="Nat. Ecol. Evol.">
        <title>Genome expansion and lineage-specific genetic innovations in the forest pathogenic fungi Armillaria.</title>
        <authorList>
            <person name="Sipos G."/>
            <person name="Prasanna A.N."/>
            <person name="Walter M.C."/>
            <person name="O'Connor E."/>
            <person name="Balint B."/>
            <person name="Krizsan K."/>
            <person name="Kiss B."/>
            <person name="Hess J."/>
            <person name="Varga T."/>
            <person name="Slot J."/>
            <person name="Riley R."/>
            <person name="Boka B."/>
            <person name="Rigling D."/>
            <person name="Barry K."/>
            <person name="Lee J."/>
            <person name="Mihaltcheva S."/>
            <person name="LaButti K."/>
            <person name="Lipzen A."/>
            <person name="Waldron R."/>
            <person name="Moloney N.M."/>
            <person name="Sperisen C."/>
            <person name="Kredics L."/>
            <person name="Vagvoelgyi C."/>
            <person name="Patrignani A."/>
            <person name="Fitzpatrick D."/>
            <person name="Nagy I."/>
            <person name="Doyle S."/>
            <person name="Anderson J.B."/>
            <person name="Grigoriev I.V."/>
            <person name="Gueldener U."/>
            <person name="Muensterkoetter M."/>
            <person name="Nagy L.G."/>
        </authorList>
    </citation>
    <scope>NUCLEOTIDE SEQUENCE [LARGE SCALE GENOMIC DNA]</scope>
    <source>
        <strain evidence="2">Ar21-2</strain>
    </source>
</reference>
<name>A0A2H3CSP9_ARMGA</name>
<dbReference type="Proteomes" id="UP000217790">
    <property type="component" value="Unassembled WGS sequence"/>
</dbReference>
<sequence>MAVFSLSTTLHHFDYSTSPSLSGKMTLRELFFPSSDIIPGAADLSSVHFFFFHASLQPPLPFIAL</sequence>
<gene>
    <name evidence="1" type="ORF">ARMGADRAFT_1019796</name>
</gene>
<dbReference type="InParanoid" id="A0A2H3CSP9"/>
<dbReference type="EMBL" id="KZ293720">
    <property type="protein sequence ID" value="PBK82222.1"/>
    <property type="molecule type" value="Genomic_DNA"/>
</dbReference>
<accession>A0A2H3CSP9</accession>
<organism evidence="1 2">
    <name type="scientific">Armillaria gallica</name>
    <name type="common">Bulbous honey fungus</name>
    <name type="synonym">Armillaria bulbosa</name>
    <dbReference type="NCBI Taxonomy" id="47427"/>
    <lineage>
        <taxon>Eukaryota</taxon>
        <taxon>Fungi</taxon>
        <taxon>Dikarya</taxon>
        <taxon>Basidiomycota</taxon>
        <taxon>Agaricomycotina</taxon>
        <taxon>Agaricomycetes</taxon>
        <taxon>Agaricomycetidae</taxon>
        <taxon>Agaricales</taxon>
        <taxon>Marasmiineae</taxon>
        <taxon>Physalacriaceae</taxon>
        <taxon>Armillaria</taxon>
    </lineage>
</organism>